<evidence type="ECO:0000313" key="1">
    <source>
        <dbReference type="EMBL" id="GIF72020.1"/>
    </source>
</evidence>
<dbReference type="Gene3D" id="3.40.50.300">
    <property type="entry name" value="P-loop containing nucleotide triphosphate hydrolases"/>
    <property type="match status" value="1"/>
</dbReference>
<dbReference type="Pfam" id="PF13671">
    <property type="entry name" value="AAA_33"/>
    <property type="match status" value="1"/>
</dbReference>
<evidence type="ECO:0008006" key="3">
    <source>
        <dbReference type="Google" id="ProtNLM"/>
    </source>
</evidence>
<accession>A0ABQ4CL63</accession>
<dbReference type="SUPFAM" id="SSF52540">
    <property type="entry name" value="P-loop containing nucleoside triphosphate hydrolases"/>
    <property type="match status" value="1"/>
</dbReference>
<comment type="caution">
    <text evidence="1">The sequence shown here is derived from an EMBL/GenBank/DDBJ whole genome shotgun (WGS) entry which is preliminary data.</text>
</comment>
<sequence length="178" mass="18903">MPKLVILTGPIAAGKNTVADRLAARLTARGRTVVVVDVDDVAAMVGPPGAAAAGLWFAAHEAHGALVGQWMRSAVDHVVVVGPVYSPAEQAALTRWLPDEAVPLWVVVDAPVAVTFERAQAEASRGLSRDPEFHHAAHRRFRDLLPAIPADLVFDSARRDPDEIADAIYQAVEPPSTG</sequence>
<keyword evidence="2" id="KW-1185">Reference proteome</keyword>
<reference evidence="1 2" key="1">
    <citation type="submission" date="2021-01" db="EMBL/GenBank/DDBJ databases">
        <title>Whole genome shotgun sequence of Asanoa siamensis NBRC 107932.</title>
        <authorList>
            <person name="Komaki H."/>
            <person name="Tamura T."/>
        </authorList>
    </citation>
    <scope>NUCLEOTIDE SEQUENCE [LARGE SCALE GENOMIC DNA]</scope>
    <source>
        <strain evidence="1 2">NBRC 107932</strain>
    </source>
</reference>
<evidence type="ECO:0000313" key="2">
    <source>
        <dbReference type="Proteomes" id="UP000604117"/>
    </source>
</evidence>
<dbReference type="RefSeq" id="WP_203711474.1">
    <property type="nucleotide sequence ID" value="NZ_BONE01000008.1"/>
</dbReference>
<protein>
    <recommendedName>
        <fullName evidence="3">Dephospho-CoA kinase</fullName>
    </recommendedName>
</protein>
<dbReference type="Proteomes" id="UP000604117">
    <property type="component" value="Unassembled WGS sequence"/>
</dbReference>
<dbReference type="InterPro" id="IPR027417">
    <property type="entry name" value="P-loop_NTPase"/>
</dbReference>
<dbReference type="EMBL" id="BONE01000008">
    <property type="protein sequence ID" value="GIF72020.1"/>
    <property type="molecule type" value="Genomic_DNA"/>
</dbReference>
<name>A0ABQ4CL63_9ACTN</name>
<organism evidence="1 2">
    <name type="scientific">Asanoa siamensis</name>
    <dbReference type="NCBI Taxonomy" id="926357"/>
    <lineage>
        <taxon>Bacteria</taxon>
        <taxon>Bacillati</taxon>
        <taxon>Actinomycetota</taxon>
        <taxon>Actinomycetes</taxon>
        <taxon>Micromonosporales</taxon>
        <taxon>Micromonosporaceae</taxon>
        <taxon>Asanoa</taxon>
    </lineage>
</organism>
<gene>
    <name evidence="1" type="ORF">Asi02nite_15380</name>
</gene>
<proteinExistence type="predicted"/>